<dbReference type="AlphaFoldDB" id="A0AAW0PUB4"/>
<evidence type="ECO:0000313" key="4">
    <source>
        <dbReference type="Proteomes" id="UP001460270"/>
    </source>
</evidence>
<proteinExistence type="predicted"/>
<organism evidence="3 4">
    <name type="scientific">Mugilogobius chulae</name>
    <name type="common">yellowstripe goby</name>
    <dbReference type="NCBI Taxonomy" id="88201"/>
    <lineage>
        <taxon>Eukaryota</taxon>
        <taxon>Metazoa</taxon>
        <taxon>Chordata</taxon>
        <taxon>Craniata</taxon>
        <taxon>Vertebrata</taxon>
        <taxon>Euteleostomi</taxon>
        <taxon>Actinopterygii</taxon>
        <taxon>Neopterygii</taxon>
        <taxon>Teleostei</taxon>
        <taxon>Neoteleostei</taxon>
        <taxon>Acanthomorphata</taxon>
        <taxon>Gobiaria</taxon>
        <taxon>Gobiiformes</taxon>
        <taxon>Gobioidei</taxon>
        <taxon>Gobiidae</taxon>
        <taxon>Gobionellinae</taxon>
        <taxon>Mugilogobius</taxon>
    </lineage>
</organism>
<feature type="coiled-coil region" evidence="1">
    <location>
        <begin position="75"/>
        <end position="172"/>
    </location>
</feature>
<keyword evidence="4" id="KW-1185">Reference proteome</keyword>
<comment type="caution">
    <text evidence="3">The sequence shown here is derived from an EMBL/GenBank/DDBJ whole genome shotgun (WGS) entry which is preliminary data.</text>
</comment>
<protein>
    <submittedName>
        <fullName evidence="3">Uncharacterized protein</fullName>
    </submittedName>
</protein>
<evidence type="ECO:0000256" key="1">
    <source>
        <dbReference type="SAM" id="Coils"/>
    </source>
</evidence>
<accession>A0AAW0PUB4</accession>
<feature type="coiled-coil region" evidence="1">
    <location>
        <begin position="1"/>
        <end position="28"/>
    </location>
</feature>
<gene>
    <name evidence="3" type="ORF">WMY93_005896</name>
</gene>
<evidence type="ECO:0000313" key="3">
    <source>
        <dbReference type="EMBL" id="KAK7929501.1"/>
    </source>
</evidence>
<reference evidence="4" key="1">
    <citation type="submission" date="2024-04" db="EMBL/GenBank/DDBJ databases">
        <title>Salinicola lusitanus LLJ914,a marine bacterium isolated from the Okinawa Trough.</title>
        <authorList>
            <person name="Li J."/>
        </authorList>
    </citation>
    <scope>NUCLEOTIDE SEQUENCE [LARGE SCALE GENOMIC DNA]</scope>
</reference>
<name>A0AAW0PUB4_9GOBI</name>
<dbReference type="Proteomes" id="UP001460270">
    <property type="component" value="Unassembled WGS sequence"/>
</dbReference>
<feature type="region of interest" description="Disordered" evidence="2">
    <location>
        <begin position="239"/>
        <end position="264"/>
    </location>
</feature>
<evidence type="ECO:0000256" key="2">
    <source>
        <dbReference type="SAM" id="MobiDB-lite"/>
    </source>
</evidence>
<feature type="coiled-coil region" evidence="1">
    <location>
        <begin position="206"/>
        <end position="233"/>
    </location>
</feature>
<keyword evidence="1" id="KW-0175">Coiled coil</keyword>
<sequence length="296" mass="35559">MKDAQQAEERMEEERALWRREQEKLRQSLQQQTTSNQPLSRKSDYATKLEKEFKLYKRDIEDELAMQQTDWIEIKDKLESERDSWYMEAKNLKSKVLDQQECLKMVEDEYQSQQAKWEEQKAGLVAEIQTLREEVNQTKHSNQPLPCESDYAKNIQNDFERYKQDVEKAFATREAEWNEMRDKLELQVSEKKYLVEMMESEYQIQVGEWMENKADFEAEIQTLRENLYTAEKESKALQIGTSQPKMISLETQTEDSSSNQPLSHESNYIKKLEIDFEQYKHDVEKKFVTKEAEWKR</sequence>
<dbReference type="EMBL" id="JBBPFD010000004">
    <property type="protein sequence ID" value="KAK7929501.1"/>
    <property type="molecule type" value="Genomic_DNA"/>
</dbReference>